<dbReference type="InterPro" id="IPR038696">
    <property type="entry name" value="IalB_sf"/>
</dbReference>
<proteinExistence type="predicted"/>
<feature type="signal peptide" evidence="1">
    <location>
        <begin position="1"/>
        <end position="24"/>
    </location>
</feature>
<evidence type="ECO:0000313" key="2">
    <source>
        <dbReference type="EMBL" id="OYR12806.1"/>
    </source>
</evidence>
<sequence length="164" mass="17546">MTKKTTTVALALAGLVASSLAASAKTSHIGEFRDWGVYQNTQLPGNKCYALTVPSSFLPAGVQHGDNFIIISKSGASYSPQLVMGYNLKADSAVKVMIDGAQFPFFSEGNRAWAQNVGDEARIVSAMRSGRTVNVQATSVRGTQTRYTFSLMGLSASLQRVDRC</sequence>
<dbReference type="OrthoDB" id="9806572at2"/>
<keyword evidence="3" id="KW-1185">Reference proteome</keyword>
<protein>
    <submittedName>
        <fullName evidence="2">Putative signal peptide protein</fullName>
    </submittedName>
</protein>
<dbReference type="InterPro" id="IPR010642">
    <property type="entry name" value="Invasion_prot_B"/>
</dbReference>
<comment type="caution">
    <text evidence="2">The sequence shown here is derived from an EMBL/GenBank/DDBJ whole genome shotgun (WGS) entry which is preliminary data.</text>
</comment>
<dbReference type="Gene3D" id="2.60.40.1880">
    <property type="entry name" value="Invasion associated locus B (IalB) protein"/>
    <property type="match status" value="1"/>
</dbReference>
<dbReference type="eggNOG" id="COG5342">
    <property type="taxonomic scope" value="Bacteria"/>
</dbReference>
<dbReference type="AlphaFoldDB" id="A0A256FDQ9"/>
<dbReference type="EMBL" id="NNRK01000029">
    <property type="protein sequence ID" value="OYR12806.1"/>
    <property type="molecule type" value="Genomic_DNA"/>
</dbReference>
<feature type="chain" id="PRO_5012513585" evidence="1">
    <location>
        <begin position="25"/>
        <end position="164"/>
    </location>
</feature>
<name>A0A256FDQ9_9HYPH</name>
<evidence type="ECO:0000313" key="3">
    <source>
        <dbReference type="Proteomes" id="UP000216345"/>
    </source>
</evidence>
<dbReference type="RefSeq" id="WP_094577684.1">
    <property type="nucleotide sequence ID" value="NZ_JBHEEL010000004.1"/>
</dbReference>
<accession>A0A256FDQ9</accession>
<reference evidence="2 3" key="1">
    <citation type="submission" date="2017-07" db="EMBL/GenBank/DDBJ databases">
        <title>Phylogenetic study on the rhizospheric bacterium Ochrobactrum sp. A44.</title>
        <authorList>
            <person name="Krzyzanowska D.M."/>
            <person name="Ossowicki A."/>
            <person name="Rajewska M."/>
            <person name="Maciag T."/>
            <person name="Kaczynski Z."/>
            <person name="Czerwicka M."/>
            <person name="Jafra S."/>
        </authorList>
    </citation>
    <scope>NUCLEOTIDE SEQUENCE [LARGE SCALE GENOMIC DNA]</scope>
    <source>
        <strain evidence="2 3">PR17</strain>
    </source>
</reference>
<gene>
    <name evidence="2" type="ORF">CEV32_0980</name>
</gene>
<evidence type="ECO:0000256" key="1">
    <source>
        <dbReference type="SAM" id="SignalP"/>
    </source>
</evidence>
<dbReference type="Proteomes" id="UP000216345">
    <property type="component" value="Unassembled WGS sequence"/>
</dbReference>
<organism evidence="2 3">
    <name type="scientific">Brucella rhizosphaerae</name>
    <dbReference type="NCBI Taxonomy" id="571254"/>
    <lineage>
        <taxon>Bacteria</taxon>
        <taxon>Pseudomonadati</taxon>
        <taxon>Pseudomonadota</taxon>
        <taxon>Alphaproteobacteria</taxon>
        <taxon>Hyphomicrobiales</taxon>
        <taxon>Brucellaceae</taxon>
        <taxon>Brucella/Ochrobactrum group</taxon>
        <taxon>Brucella</taxon>
    </lineage>
</organism>
<dbReference type="Pfam" id="PF06776">
    <property type="entry name" value="IalB"/>
    <property type="match status" value="1"/>
</dbReference>
<keyword evidence="1" id="KW-0732">Signal</keyword>